<evidence type="ECO:0000313" key="4">
    <source>
        <dbReference type="Proteomes" id="UP000887568"/>
    </source>
</evidence>
<proteinExistence type="predicted"/>
<dbReference type="InterPro" id="IPR044822">
    <property type="entry name" value="Myb_DNA-bind_4"/>
</dbReference>
<feature type="compositionally biased region" description="Polar residues" evidence="1">
    <location>
        <begin position="215"/>
        <end position="224"/>
    </location>
</feature>
<sequence length="427" mass="47832">MADGHDGFSVAEKGYTTKQVPVIIRYVPAGIAERLKSDESFAQTFCATVQRPGRTSQPKTRETPPLTNRTGQPRLHEAGRPHPTQSSITPGQETEAGPSSVGHDESFAQTFCATVQRPGRTSQPKTRETPPLTNRTGQPRLHEAGRPHPTQSSLTPGQETEAGPSSVGHDESFAQTFCATVQRPGRTSQPKTRETPPLTNRTGQPRLHEAGRPHPTQSSLTPGQETEAGPSSVGHDERKTWSDRDSTLLVSLRVKMEDSFHGTKAHKVLWNKIAKEMQSKGCLVTTDHCQNKWKSIKREYKQTVDHNSQTGANRKICKFYTELDELYGNNESTRPSMTLSSCSVPSTTGNLLDETEEPAEKVAKLPIGRKSRKPTKLPNVVDWLNEFHKEQRERDKRREEMVREHNRQKLDRFDRLLDILAKSKKED</sequence>
<dbReference type="Proteomes" id="UP000887568">
    <property type="component" value="Unplaced"/>
</dbReference>
<feature type="compositionally biased region" description="Polar residues" evidence="1">
    <location>
        <begin position="47"/>
        <end position="58"/>
    </location>
</feature>
<dbReference type="GeneID" id="119719731"/>
<dbReference type="AlphaFoldDB" id="A0A913YZM8"/>
<dbReference type="PANTHER" id="PTHR47595:SF1">
    <property type="entry name" value="MYB_SANT-LIKE DNA-BINDING DOMAIN-CONTAINING PROTEIN"/>
    <property type="match status" value="1"/>
</dbReference>
<organism evidence="3 4">
    <name type="scientific">Patiria miniata</name>
    <name type="common">Bat star</name>
    <name type="synonym">Asterina miniata</name>
    <dbReference type="NCBI Taxonomy" id="46514"/>
    <lineage>
        <taxon>Eukaryota</taxon>
        <taxon>Metazoa</taxon>
        <taxon>Echinodermata</taxon>
        <taxon>Eleutherozoa</taxon>
        <taxon>Asterozoa</taxon>
        <taxon>Asteroidea</taxon>
        <taxon>Valvatacea</taxon>
        <taxon>Valvatida</taxon>
        <taxon>Asterinidae</taxon>
        <taxon>Patiria</taxon>
    </lineage>
</organism>
<evidence type="ECO:0000259" key="2">
    <source>
        <dbReference type="Pfam" id="PF13837"/>
    </source>
</evidence>
<feature type="compositionally biased region" description="Polar residues" evidence="1">
    <location>
        <begin position="107"/>
        <end position="124"/>
    </location>
</feature>
<name>A0A913YZM8_PATMI</name>
<feature type="compositionally biased region" description="Polar residues" evidence="1">
    <location>
        <begin position="331"/>
        <end position="350"/>
    </location>
</feature>
<feature type="region of interest" description="Disordered" evidence="1">
    <location>
        <begin position="331"/>
        <end position="357"/>
    </location>
</feature>
<dbReference type="EnsemblMetazoa" id="XM_038189231.1">
    <property type="protein sequence ID" value="XP_038045159.1"/>
    <property type="gene ID" value="LOC119719731"/>
</dbReference>
<feature type="compositionally biased region" description="Polar residues" evidence="1">
    <location>
        <begin position="149"/>
        <end position="158"/>
    </location>
</feature>
<evidence type="ECO:0000313" key="3">
    <source>
        <dbReference type="EnsemblMetazoa" id="XP_038045159.1"/>
    </source>
</evidence>
<feature type="domain" description="Myb/SANT-like DNA-binding" evidence="2">
    <location>
        <begin position="238"/>
        <end position="326"/>
    </location>
</feature>
<evidence type="ECO:0000256" key="1">
    <source>
        <dbReference type="SAM" id="MobiDB-lite"/>
    </source>
</evidence>
<feature type="region of interest" description="Disordered" evidence="1">
    <location>
        <begin position="47"/>
        <end position="240"/>
    </location>
</feature>
<feature type="compositionally biased region" description="Polar residues" evidence="1">
    <location>
        <begin position="83"/>
        <end position="92"/>
    </location>
</feature>
<dbReference type="RefSeq" id="XP_038045159.1">
    <property type="nucleotide sequence ID" value="XM_038189231.1"/>
</dbReference>
<keyword evidence="4" id="KW-1185">Reference proteome</keyword>
<dbReference type="PANTHER" id="PTHR47595">
    <property type="entry name" value="HEAT SHOCK 70 KDA PROTEIN 14"/>
    <property type="match status" value="1"/>
</dbReference>
<dbReference type="Pfam" id="PF13837">
    <property type="entry name" value="Myb_DNA-bind_4"/>
    <property type="match status" value="1"/>
</dbReference>
<feature type="compositionally biased region" description="Polar residues" evidence="1">
    <location>
        <begin position="173"/>
        <end position="190"/>
    </location>
</feature>
<accession>A0A913YZM8</accession>
<dbReference type="Gene3D" id="1.10.10.60">
    <property type="entry name" value="Homeodomain-like"/>
    <property type="match status" value="1"/>
</dbReference>
<protein>
    <recommendedName>
        <fullName evidence="2">Myb/SANT-like DNA-binding domain-containing protein</fullName>
    </recommendedName>
</protein>
<reference evidence="3" key="1">
    <citation type="submission" date="2022-11" db="UniProtKB">
        <authorList>
            <consortium name="EnsemblMetazoa"/>
        </authorList>
    </citation>
    <scope>IDENTIFICATION</scope>
</reference>